<dbReference type="Pfam" id="PF14028">
    <property type="entry name" value="Lant_dehydr_C"/>
    <property type="match status" value="1"/>
</dbReference>
<reference evidence="2 3" key="1">
    <citation type="submission" date="2019-04" db="EMBL/GenBank/DDBJ databases">
        <title>Flavobacterium sp. nov. isolated from construction timber.</title>
        <authorList>
            <person name="Lin S.-Y."/>
            <person name="Chang C.-T."/>
            <person name="Young C.-C."/>
        </authorList>
    </citation>
    <scope>NUCLEOTIDE SEQUENCE [LARGE SCALE GENOMIC DNA]</scope>
    <source>
        <strain evidence="2 3">CC-CTC003</strain>
    </source>
</reference>
<dbReference type="AlphaFoldDB" id="A0A4S3ZVP7"/>
<sequence>MENNVKTSFLIGEEWLYYKIYTGFATTDSVLYNHLYTVVTGLLRDGLIDKWFFIRYADPEHHLRLRLHLTEPEHIGMVILAFQATFRRLSEQHTIWKIQTETYERELNRYGEMVMEETETLFFYDSECIVKLLTVLELTDNDNERWMVGMVAIDSFLDVFGYDREARKNLVEHLRVGFFKEFQVNAATKKDLSTKYRNHKNEIDRFMKSDPDSNDLKALLQERNRAILTVANTIREQLEPERLDDVLGSHIHMMMNRLFDSNNRQCEMILYDLLCSYYTSVLAREKKTQLTVSG</sequence>
<accession>A0A4S3ZVP7</accession>
<proteinExistence type="predicted"/>
<dbReference type="OrthoDB" id="1273722at2"/>
<organism evidence="2 3">
    <name type="scientific">Flavobacterium supellecticarium</name>
    <dbReference type="NCBI Taxonomy" id="2565924"/>
    <lineage>
        <taxon>Bacteria</taxon>
        <taxon>Pseudomonadati</taxon>
        <taxon>Bacteroidota</taxon>
        <taxon>Flavobacteriia</taxon>
        <taxon>Flavobacteriales</taxon>
        <taxon>Flavobacteriaceae</taxon>
        <taxon>Flavobacterium</taxon>
    </lineage>
</organism>
<feature type="domain" description="Thiopeptide-type bacteriocin biosynthesis" evidence="1">
    <location>
        <begin position="15"/>
        <end position="278"/>
    </location>
</feature>
<evidence type="ECO:0000313" key="3">
    <source>
        <dbReference type="Proteomes" id="UP000307507"/>
    </source>
</evidence>
<keyword evidence="3" id="KW-1185">Reference proteome</keyword>
<dbReference type="InterPro" id="IPR023809">
    <property type="entry name" value="Thiopep_bacteriocin_synth_dom"/>
</dbReference>
<dbReference type="NCBIfam" id="TIGR03891">
    <property type="entry name" value="thiopep_ocin"/>
    <property type="match status" value="1"/>
</dbReference>
<evidence type="ECO:0000313" key="2">
    <source>
        <dbReference type="EMBL" id="THF49853.1"/>
    </source>
</evidence>
<dbReference type="Proteomes" id="UP000307507">
    <property type="component" value="Unassembled WGS sequence"/>
</dbReference>
<protein>
    <recommendedName>
        <fullName evidence="1">Thiopeptide-type bacteriocin biosynthesis domain-containing protein</fullName>
    </recommendedName>
</protein>
<comment type="caution">
    <text evidence="2">The sequence shown here is derived from an EMBL/GenBank/DDBJ whole genome shotgun (WGS) entry which is preliminary data.</text>
</comment>
<dbReference type="RefSeq" id="WP_136403262.1">
    <property type="nucleotide sequence ID" value="NZ_SSNZ01000004.1"/>
</dbReference>
<evidence type="ECO:0000259" key="1">
    <source>
        <dbReference type="Pfam" id="PF14028"/>
    </source>
</evidence>
<name>A0A4S3ZVP7_9FLAO</name>
<gene>
    <name evidence="2" type="ORF">E6C50_10895</name>
</gene>
<dbReference type="EMBL" id="SSNZ01000004">
    <property type="protein sequence ID" value="THF49853.1"/>
    <property type="molecule type" value="Genomic_DNA"/>
</dbReference>